<protein>
    <recommendedName>
        <fullName evidence="1">F-box domain-containing protein</fullName>
    </recommendedName>
</protein>
<reference evidence="3" key="1">
    <citation type="journal article" date="2014" name="Proc. Natl. Acad. Sci. U.S.A.">
        <title>Extensive sampling of basidiomycete genomes demonstrates inadequacy of the white-rot/brown-rot paradigm for wood decay fungi.</title>
        <authorList>
            <person name="Riley R."/>
            <person name="Salamov A.A."/>
            <person name="Brown D.W."/>
            <person name="Nagy L.G."/>
            <person name="Floudas D."/>
            <person name="Held B.W."/>
            <person name="Levasseur A."/>
            <person name="Lombard V."/>
            <person name="Morin E."/>
            <person name="Otillar R."/>
            <person name="Lindquist E.A."/>
            <person name="Sun H."/>
            <person name="LaButti K.M."/>
            <person name="Schmutz J."/>
            <person name="Jabbour D."/>
            <person name="Luo H."/>
            <person name="Baker S.E."/>
            <person name="Pisabarro A.G."/>
            <person name="Walton J.D."/>
            <person name="Blanchette R.A."/>
            <person name="Henrissat B."/>
            <person name="Martin F."/>
            <person name="Cullen D."/>
            <person name="Hibbett D.S."/>
            <person name="Grigoriev I.V."/>
        </authorList>
    </citation>
    <scope>NUCLEOTIDE SEQUENCE [LARGE SCALE GENOMIC DNA]</scope>
    <source>
        <strain evidence="3">CBS 339.88</strain>
    </source>
</reference>
<dbReference type="PANTHER" id="PTHR38926">
    <property type="entry name" value="F-BOX DOMAIN CONTAINING PROTEIN, EXPRESSED"/>
    <property type="match status" value="1"/>
</dbReference>
<proteinExistence type="predicted"/>
<keyword evidence="3" id="KW-1185">Reference proteome</keyword>
<accession>A0A067U0R1</accession>
<dbReference type="InterPro" id="IPR032675">
    <property type="entry name" value="LRR_dom_sf"/>
</dbReference>
<dbReference type="Gene3D" id="3.80.10.10">
    <property type="entry name" value="Ribonuclease Inhibitor"/>
    <property type="match status" value="1"/>
</dbReference>
<feature type="domain" description="F-box" evidence="1">
    <location>
        <begin position="45"/>
        <end position="96"/>
    </location>
</feature>
<evidence type="ECO:0000313" key="2">
    <source>
        <dbReference type="EMBL" id="KDR84923.1"/>
    </source>
</evidence>
<name>A0A067U0R1_GALM3</name>
<dbReference type="Gene3D" id="1.20.1280.50">
    <property type="match status" value="1"/>
</dbReference>
<dbReference type="Proteomes" id="UP000027222">
    <property type="component" value="Unassembled WGS sequence"/>
</dbReference>
<dbReference type="STRING" id="685588.A0A067U0R1"/>
<evidence type="ECO:0000313" key="3">
    <source>
        <dbReference type="Proteomes" id="UP000027222"/>
    </source>
</evidence>
<gene>
    <name evidence="2" type="ORF">GALMADRAFT_300478</name>
</gene>
<dbReference type="InterPro" id="IPR036047">
    <property type="entry name" value="F-box-like_dom_sf"/>
</dbReference>
<dbReference type="SUPFAM" id="SSF81383">
    <property type="entry name" value="F-box domain"/>
    <property type="match status" value="1"/>
</dbReference>
<organism evidence="2 3">
    <name type="scientific">Galerina marginata (strain CBS 339.88)</name>
    <dbReference type="NCBI Taxonomy" id="685588"/>
    <lineage>
        <taxon>Eukaryota</taxon>
        <taxon>Fungi</taxon>
        <taxon>Dikarya</taxon>
        <taxon>Basidiomycota</taxon>
        <taxon>Agaricomycotina</taxon>
        <taxon>Agaricomycetes</taxon>
        <taxon>Agaricomycetidae</taxon>
        <taxon>Agaricales</taxon>
        <taxon>Agaricineae</taxon>
        <taxon>Strophariaceae</taxon>
        <taxon>Galerina</taxon>
    </lineage>
</organism>
<dbReference type="Pfam" id="PF12937">
    <property type="entry name" value="F-box-like"/>
    <property type="match status" value="1"/>
</dbReference>
<sequence length="537" mass="61447">MSKIVPSKIEHGQKYKDFTFGPPKQLSPEQISEPISYARKPYLHYLPDDILLEIFLIYNSSLDRWQPPTQYNLIMVCRRWRDVVLHAPLLWTTICVQHHSPIFIDKYFERSQPALIDVQVDCIPSWSRTELGLTSLISNAIANHSSRLRSLAIRVWESEELYPIFRQWKDHDTINLESLDISSVSSYSSFPSFSSPTFTDFSLWKGAKFLQFLKLEGFNFEGFPPVPNLVTLEVDGLNTSAKEFQALINNSPLLSTLIIRHFETPPHSSESDELQRQIEAPSLRSLAINISNNHTAECGCFLSCLSMKNLEYLEVAYLWNTLTSHHTSIISQWKNLPGLRRLRIHSASLWEHDVSYLSSLPATTNLEIVDFPKTAEPSLASILNLSNLKSVTFDLSSPRVPERSLDAEVFSDVVRRRCPKVGCPIIFRLPSTVTGVPAWLELQAMMGNNFIILSSPTEKGFLDGHLNSQVFEGEDEHIIDGLWAVGSDEEDGENGFEEYDEFDYDYDHDEIEDLREDDIFEDYNDDEFEYENASTDS</sequence>
<dbReference type="HOGENOM" id="CLU_551015_0_0_1"/>
<dbReference type="PANTHER" id="PTHR38926:SF64">
    <property type="entry name" value="F-BOX DOMAIN-CONTAINING PROTEIN"/>
    <property type="match status" value="1"/>
</dbReference>
<evidence type="ECO:0000259" key="1">
    <source>
        <dbReference type="Pfam" id="PF12937"/>
    </source>
</evidence>
<dbReference type="SUPFAM" id="SSF52047">
    <property type="entry name" value="RNI-like"/>
    <property type="match status" value="1"/>
</dbReference>
<dbReference type="InterPro" id="IPR001810">
    <property type="entry name" value="F-box_dom"/>
</dbReference>
<dbReference type="EMBL" id="KL142367">
    <property type="protein sequence ID" value="KDR84923.1"/>
    <property type="molecule type" value="Genomic_DNA"/>
</dbReference>
<dbReference type="AlphaFoldDB" id="A0A067U0R1"/>
<dbReference type="OrthoDB" id="3038402at2759"/>